<protein>
    <submittedName>
        <fullName evidence="1">Uncharacterized protein</fullName>
    </submittedName>
</protein>
<evidence type="ECO:0000313" key="2">
    <source>
        <dbReference type="Proteomes" id="UP001172159"/>
    </source>
</evidence>
<comment type="caution">
    <text evidence="1">The sequence shown here is derived from an EMBL/GenBank/DDBJ whole genome shotgun (WGS) entry which is preliminary data.</text>
</comment>
<gene>
    <name evidence="1" type="ORF">B0T21DRAFT_369323</name>
</gene>
<evidence type="ECO:0000313" key="1">
    <source>
        <dbReference type="EMBL" id="KAK0732622.1"/>
    </source>
</evidence>
<dbReference type="Proteomes" id="UP001172159">
    <property type="component" value="Unassembled WGS sequence"/>
</dbReference>
<keyword evidence="2" id="KW-1185">Reference proteome</keyword>
<organism evidence="1 2">
    <name type="scientific">Apiosordaria backusii</name>
    <dbReference type="NCBI Taxonomy" id="314023"/>
    <lineage>
        <taxon>Eukaryota</taxon>
        <taxon>Fungi</taxon>
        <taxon>Dikarya</taxon>
        <taxon>Ascomycota</taxon>
        <taxon>Pezizomycotina</taxon>
        <taxon>Sordariomycetes</taxon>
        <taxon>Sordariomycetidae</taxon>
        <taxon>Sordariales</taxon>
        <taxon>Lasiosphaeriaceae</taxon>
        <taxon>Apiosordaria</taxon>
    </lineage>
</organism>
<proteinExistence type="predicted"/>
<dbReference type="EMBL" id="JAUKTV010000008">
    <property type="protein sequence ID" value="KAK0732622.1"/>
    <property type="molecule type" value="Genomic_DNA"/>
</dbReference>
<sequence>MGSTNCSEHVNCMICYGGVNTLPMLSNHRVFGVMNSSRDRPTASSSLLLSRLKVGALSVWTITSYRCGIS</sequence>
<dbReference type="AlphaFoldDB" id="A0AA40EBX4"/>
<reference evidence="1" key="1">
    <citation type="submission" date="2023-06" db="EMBL/GenBank/DDBJ databases">
        <title>Genome-scale phylogeny and comparative genomics of the fungal order Sordariales.</title>
        <authorList>
            <consortium name="Lawrence Berkeley National Laboratory"/>
            <person name="Hensen N."/>
            <person name="Bonometti L."/>
            <person name="Westerberg I."/>
            <person name="Brannstrom I.O."/>
            <person name="Guillou S."/>
            <person name="Cros-Aarteil S."/>
            <person name="Calhoun S."/>
            <person name="Haridas S."/>
            <person name="Kuo A."/>
            <person name="Mondo S."/>
            <person name="Pangilinan J."/>
            <person name="Riley R."/>
            <person name="Labutti K."/>
            <person name="Andreopoulos B."/>
            <person name="Lipzen A."/>
            <person name="Chen C."/>
            <person name="Yanf M."/>
            <person name="Daum C."/>
            <person name="Ng V."/>
            <person name="Clum A."/>
            <person name="Steindorff A."/>
            <person name="Ohm R."/>
            <person name="Martin F."/>
            <person name="Silar P."/>
            <person name="Natvig D."/>
            <person name="Lalanne C."/>
            <person name="Gautier V."/>
            <person name="Ament-Velasquez S.L."/>
            <person name="Kruys A."/>
            <person name="Hutchinson M.I."/>
            <person name="Powell A.J."/>
            <person name="Barry K."/>
            <person name="Miller A.N."/>
            <person name="Grigoriev I.V."/>
            <person name="Debuchy R."/>
            <person name="Gladieux P."/>
            <person name="Thoren M.H."/>
            <person name="Johannesson H."/>
        </authorList>
    </citation>
    <scope>NUCLEOTIDE SEQUENCE</scope>
    <source>
        <strain evidence="1">CBS 540.89</strain>
    </source>
</reference>
<name>A0AA40EBX4_9PEZI</name>
<accession>A0AA40EBX4</accession>